<dbReference type="PIRSF" id="PIRSF036625">
    <property type="entry name" value="GAF_ANTAR"/>
    <property type="match status" value="1"/>
</dbReference>
<keyword evidence="2" id="KW-0418">Kinase</keyword>
<dbReference type="InterPro" id="IPR012074">
    <property type="entry name" value="GAF_ANTAR"/>
</dbReference>
<evidence type="ECO:0000259" key="5">
    <source>
        <dbReference type="PROSITE" id="PS50921"/>
    </source>
</evidence>
<gene>
    <name evidence="6" type="ORF">QRX50_12350</name>
</gene>
<protein>
    <submittedName>
        <fullName evidence="6">GAF and ANTAR domain-containing protein</fullName>
    </submittedName>
</protein>
<organism evidence="6 7">
    <name type="scientific">Amycolatopsis carbonis</name>
    <dbReference type="NCBI Taxonomy" id="715471"/>
    <lineage>
        <taxon>Bacteria</taxon>
        <taxon>Bacillati</taxon>
        <taxon>Actinomycetota</taxon>
        <taxon>Actinomycetes</taxon>
        <taxon>Pseudonocardiales</taxon>
        <taxon>Pseudonocardiaceae</taxon>
        <taxon>Amycolatopsis</taxon>
    </lineage>
</organism>
<evidence type="ECO:0000313" key="6">
    <source>
        <dbReference type="EMBL" id="WIX81488.1"/>
    </source>
</evidence>
<evidence type="ECO:0000313" key="7">
    <source>
        <dbReference type="Proteomes" id="UP001236014"/>
    </source>
</evidence>
<dbReference type="Proteomes" id="UP001236014">
    <property type="component" value="Chromosome"/>
</dbReference>
<dbReference type="Gene3D" id="1.10.10.10">
    <property type="entry name" value="Winged helix-like DNA-binding domain superfamily/Winged helix DNA-binding domain"/>
    <property type="match status" value="1"/>
</dbReference>
<feature type="domain" description="ANTAR" evidence="5">
    <location>
        <begin position="169"/>
        <end position="230"/>
    </location>
</feature>
<evidence type="ECO:0000256" key="2">
    <source>
        <dbReference type="ARBA" id="ARBA00022777"/>
    </source>
</evidence>
<keyword evidence="7" id="KW-1185">Reference proteome</keyword>
<keyword evidence="4" id="KW-0804">Transcription</keyword>
<evidence type="ECO:0000256" key="3">
    <source>
        <dbReference type="ARBA" id="ARBA00023015"/>
    </source>
</evidence>
<dbReference type="RefSeq" id="WP_285972079.1">
    <property type="nucleotide sequence ID" value="NZ_CP127294.1"/>
</dbReference>
<dbReference type="EMBL" id="CP127294">
    <property type="protein sequence ID" value="WIX81488.1"/>
    <property type="molecule type" value="Genomic_DNA"/>
</dbReference>
<evidence type="ECO:0000256" key="1">
    <source>
        <dbReference type="ARBA" id="ARBA00022679"/>
    </source>
</evidence>
<dbReference type="Gene3D" id="3.30.450.40">
    <property type="match status" value="1"/>
</dbReference>
<dbReference type="SMART" id="SM01012">
    <property type="entry name" value="ANTAR"/>
    <property type="match status" value="1"/>
</dbReference>
<dbReference type="InterPro" id="IPR036388">
    <property type="entry name" value="WH-like_DNA-bd_sf"/>
</dbReference>
<proteinExistence type="predicted"/>
<dbReference type="InterPro" id="IPR003018">
    <property type="entry name" value="GAF"/>
</dbReference>
<dbReference type="SUPFAM" id="SSF52172">
    <property type="entry name" value="CheY-like"/>
    <property type="match status" value="1"/>
</dbReference>
<keyword evidence="1" id="KW-0808">Transferase</keyword>
<dbReference type="KEGG" id="acab:QRX50_12350"/>
<dbReference type="InterPro" id="IPR005561">
    <property type="entry name" value="ANTAR"/>
</dbReference>
<reference evidence="6 7" key="1">
    <citation type="submission" date="2023-06" db="EMBL/GenBank/DDBJ databases">
        <authorList>
            <person name="Oyuntsetseg B."/>
            <person name="Kim S.B."/>
        </authorList>
    </citation>
    <scope>NUCLEOTIDE SEQUENCE [LARGE SCALE GENOMIC DNA]</scope>
    <source>
        <strain evidence="6 7">2-15</strain>
    </source>
</reference>
<sequence>MVQVADGQLVDTFVELADTLTDDFDVIEFLHLLAARSVALLPVDAAGILLAGPSGELQLVASSDEHVRLLELFQLQRDEGPCLDAFRTRTPVSAADLAQDDAGWPAFAAAALGHGFHSVHAFPMRLRSDVIGALNLFAATPGELSEENLQVARAMVDVATIGLLQARTIQQHEVLVEQLQTALSSRVVIEQAKGFIAERLNLEMDQAFTVLRRFARGNSRKLSVVAAEVVNRSETVGELFRNPPTR</sequence>
<dbReference type="GO" id="GO:0016301">
    <property type="term" value="F:kinase activity"/>
    <property type="evidence" value="ECO:0007669"/>
    <property type="project" value="UniProtKB-KW"/>
</dbReference>
<dbReference type="GO" id="GO:0003723">
    <property type="term" value="F:RNA binding"/>
    <property type="evidence" value="ECO:0007669"/>
    <property type="project" value="InterPro"/>
</dbReference>
<dbReference type="SMART" id="SM00065">
    <property type="entry name" value="GAF"/>
    <property type="match status" value="1"/>
</dbReference>
<dbReference type="InterPro" id="IPR011006">
    <property type="entry name" value="CheY-like_superfamily"/>
</dbReference>
<dbReference type="SUPFAM" id="SSF55781">
    <property type="entry name" value="GAF domain-like"/>
    <property type="match status" value="1"/>
</dbReference>
<accession>A0A9Y2MYB4</accession>
<dbReference type="Pfam" id="PF03861">
    <property type="entry name" value="ANTAR"/>
    <property type="match status" value="1"/>
</dbReference>
<keyword evidence="3" id="KW-0805">Transcription regulation</keyword>
<dbReference type="PROSITE" id="PS50921">
    <property type="entry name" value="ANTAR"/>
    <property type="match status" value="1"/>
</dbReference>
<dbReference type="Pfam" id="PF13185">
    <property type="entry name" value="GAF_2"/>
    <property type="match status" value="1"/>
</dbReference>
<evidence type="ECO:0000256" key="4">
    <source>
        <dbReference type="ARBA" id="ARBA00023163"/>
    </source>
</evidence>
<dbReference type="AlphaFoldDB" id="A0A9Y2MYB4"/>
<dbReference type="InterPro" id="IPR029016">
    <property type="entry name" value="GAF-like_dom_sf"/>
</dbReference>
<name>A0A9Y2MYB4_9PSEU</name>